<dbReference type="Pfam" id="PF20904">
    <property type="entry name" value="ExsD_M"/>
    <property type="match status" value="1"/>
</dbReference>
<dbReference type="InterPro" id="IPR043102">
    <property type="entry name" value="ExsD_dom2"/>
</dbReference>
<accession>A0A022PMM6</accession>
<evidence type="ECO:0000259" key="1">
    <source>
        <dbReference type="Pfam" id="PF16806"/>
    </source>
</evidence>
<name>A0A022PMM6_9GAMM</name>
<gene>
    <name evidence="4" type="ORF">BA1DRAFT_00123</name>
</gene>
<dbReference type="Gene3D" id="1.20.1270.190">
    <property type="match status" value="1"/>
</dbReference>
<evidence type="ECO:0000259" key="3">
    <source>
        <dbReference type="Pfam" id="PF20905"/>
    </source>
</evidence>
<dbReference type="EMBL" id="JFGV01000001">
    <property type="protein sequence ID" value="EYU17342.1"/>
    <property type="molecule type" value="Genomic_DNA"/>
</dbReference>
<protein>
    <recommendedName>
        <fullName evidence="6">T3SS regulon anti-activator ExsD family protein</fullName>
    </recommendedName>
</protein>
<dbReference type="RefSeq" id="WP_036775280.1">
    <property type="nucleotide sequence ID" value="NZ_CAWLTM010000114.1"/>
</dbReference>
<dbReference type="Proteomes" id="UP000023464">
    <property type="component" value="Unassembled WGS sequence"/>
</dbReference>
<dbReference type="PATRIC" id="fig|1393736.3.peg.119"/>
<dbReference type="InterPro" id="IPR031835">
    <property type="entry name" value="ExsD_N"/>
</dbReference>
<feature type="domain" description="Antiactivator protein ExsD C-terminal" evidence="3">
    <location>
        <begin position="213"/>
        <end position="273"/>
    </location>
</feature>
<feature type="domain" description="Antiactivator protein ExsD helical hairpin" evidence="2">
    <location>
        <begin position="137"/>
        <end position="201"/>
    </location>
</feature>
<reference evidence="4 5" key="1">
    <citation type="submission" date="2014-03" db="EMBL/GenBank/DDBJ databases">
        <title>Draft Genome of Photorhabdus luminescens BA1, an Egyptian Isolate.</title>
        <authorList>
            <person name="Ghazal S."/>
            <person name="Hurst S.G.IV."/>
            <person name="Morris K."/>
            <person name="Thomas K."/>
            <person name="Tisa L.S."/>
        </authorList>
    </citation>
    <scope>NUCLEOTIDE SEQUENCE [LARGE SCALE GENOMIC DNA]</scope>
    <source>
        <strain evidence="4 5">BA1</strain>
    </source>
</reference>
<feature type="domain" description="Antiactivator protein ExsD N-terminal" evidence="1">
    <location>
        <begin position="41"/>
        <end position="107"/>
    </location>
</feature>
<dbReference type="InterPro" id="IPR048312">
    <property type="entry name" value="ExsD_C"/>
</dbReference>
<dbReference type="Pfam" id="PF16806">
    <property type="entry name" value="ExsD"/>
    <property type="match status" value="1"/>
</dbReference>
<dbReference type="InterPro" id="IPR043101">
    <property type="entry name" value="ExsD_dom1"/>
</dbReference>
<evidence type="ECO:0000259" key="2">
    <source>
        <dbReference type="Pfam" id="PF20904"/>
    </source>
</evidence>
<dbReference type="AlphaFoldDB" id="A0A022PMM6"/>
<dbReference type="Pfam" id="PF20905">
    <property type="entry name" value="ExsD_C"/>
    <property type="match status" value="1"/>
</dbReference>
<sequence>MSQQDHNQTRTSMFLGRKISVMQSGIPRRDQLLGKSSAIQYQNSDIINSQQFILLQRLLPRHLLESLMKSVWFRRRLNCGQALRRDDLQQFIRAAAEPECDWNKVLGDRINLADRHLLQHWVLQPLFDWWLRLLEPEIDFWFTEFEQLQIQERQLRAKAHFWQQVESVPSQCRKQHHQEVISLQTALNQRKQLLEKLLLTTETQAREAWPNWFTGLDALQAGGDLTAFTPVPEALSSCWTWLTALEHDNESAIHLQKWLCARVLCLPQDSFYWQSTTT</sequence>
<keyword evidence="5" id="KW-1185">Reference proteome</keyword>
<proteinExistence type="predicted"/>
<evidence type="ECO:0000313" key="4">
    <source>
        <dbReference type="EMBL" id="EYU17342.1"/>
    </source>
</evidence>
<evidence type="ECO:0000313" key="5">
    <source>
        <dbReference type="Proteomes" id="UP000023464"/>
    </source>
</evidence>
<dbReference type="Gene3D" id="1.10.8.520">
    <property type="entry name" value="ExsD N-terminal domain-like"/>
    <property type="match status" value="1"/>
</dbReference>
<dbReference type="InterPro" id="IPR048311">
    <property type="entry name" value="ExsD_M"/>
</dbReference>
<organism evidence="4 5">
    <name type="scientific">Photorhabdus aegyptia</name>
    <dbReference type="NCBI Taxonomy" id="2805098"/>
    <lineage>
        <taxon>Bacteria</taxon>
        <taxon>Pseudomonadati</taxon>
        <taxon>Pseudomonadota</taxon>
        <taxon>Gammaproteobacteria</taxon>
        <taxon>Enterobacterales</taxon>
        <taxon>Morganellaceae</taxon>
        <taxon>Photorhabdus</taxon>
    </lineage>
</organism>
<evidence type="ECO:0008006" key="6">
    <source>
        <dbReference type="Google" id="ProtNLM"/>
    </source>
</evidence>
<comment type="caution">
    <text evidence="4">The sequence shown here is derived from an EMBL/GenBank/DDBJ whole genome shotgun (WGS) entry which is preliminary data.</text>
</comment>